<dbReference type="Pfam" id="PF17768">
    <property type="entry name" value="RecJ_OB"/>
    <property type="match status" value="1"/>
</dbReference>
<evidence type="ECO:0000256" key="4">
    <source>
        <dbReference type="ARBA" id="ARBA00022801"/>
    </source>
</evidence>
<dbReference type="InterPro" id="IPR018779">
    <property type="entry name" value="RecJ_C"/>
</dbReference>
<feature type="domain" description="Single-stranded-DNA-specific exonuclease RecJ C-terminal" evidence="8">
    <location>
        <begin position="579"/>
        <end position="655"/>
    </location>
</feature>
<accession>A0ABW4JMS7</accession>
<dbReference type="PANTHER" id="PTHR30255:SF2">
    <property type="entry name" value="SINGLE-STRANDED-DNA-SPECIFIC EXONUCLEASE RECJ"/>
    <property type="match status" value="1"/>
</dbReference>
<dbReference type="NCBIfam" id="TIGR00644">
    <property type="entry name" value="recJ"/>
    <property type="match status" value="1"/>
</dbReference>
<reference evidence="11" key="1">
    <citation type="journal article" date="2019" name="Int. J. Syst. Evol. Microbiol.">
        <title>The Global Catalogue of Microorganisms (GCM) 10K type strain sequencing project: providing services to taxonomists for standard genome sequencing and annotation.</title>
        <authorList>
            <consortium name="The Broad Institute Genomics Platform"/>
            <consortium name="The Broad Institute Genome Sequencing Center for Infectious Disease"/>
            <person name="Wu L."/>
            <person name="Ma J."/>
        </authorList>
    </citation>
    <scope>NUCLEOTIDE SEQUENCE [LARGE SCALE GENOMIC DNA]</scope>
    <source>
        <strain evidence="11">CGMCC 1.12286</strain>
    </source>
</reference>
<dbReference type="EMBL" id="JBHUCX010000083">
    <property type="protein sequence ID" value="MFD1676908.1"/>
    <property type="molecule type" value="Genomic_DNA"/>
</dbReference>
<keyword evidence="4" id="KW-0378">Hydrolase</keyword>
<comment type="similarity">
    <text evidence="1">Belongs to the RecJ family.</text>
</comment>
<evidence type="ECO:0000313" key="11">
    <source>
        <dbReference type="Proteomes" id="UP001597079"/>
    </source>
</evidence>
<dbReference type="InterPro" id="IPR038763">
    <property type="entry name" value="DHH_sf"/>
</dbReference>
<evidence type="ECO:0000259" key="9">
    <source>
        <dbReference type="Pfam" id="PF17768"/>
    </source>
</evidence>
<protein>
    <recommendedName>
        <fullName evidence="2">Single-stranded-DNA-specific exonuclease RecJ</fullName>
    </recommendedName>
</protein>
<dbReference type="InterPro" id="IPR051673">
    <property type="entry name" value="SSDNA_exonuclease_RecJ"/>
</dbReference>
<evidence type="ECO:0000256" key="2">
    <source>
        <dbReference type="ARBA" id="ARBA00019841"/>
    </source>
</evidence>
<organism evidence="10 11">
    <name type="scientific">Alicyclobacillus fodiniaquatilis</name>
    <dbReference type="NCBI Taxonomy" id="1661150"/>
    <lineage>
        <taxon>Bacteria</taxon>
        <taxon>Bacillati</taxon>
        <taxon>Bacillota</taxon>
        <taxon>Bacilli</taxon>
        <taxon>Bacillales</taxon>
        <taxon>Alicyclobacillaceae</taxon>
        <taxon>Alicyclobacillus</taxon>
    </lineage>
</organism>
<dbReference type="InterPro" id="IPR041122">
    <property type="entry name" value="RecJ_OB"/>
</dbReference>
<keyword evidence="5 10" id="KW-0269">Exonuclease</keyword>
<dbReference type="InterPro" id="IPR004610">
    <property type="entry name" value="RecJ"/>
</dbReference>
<evidence type="ECO:0000256" key="1">
    <source>
        <dbReference type="ARBA" id="ARBA00005915"/>
    </source>
</evidence>
<dbReference type="RefSeq" id="WP_377944821.1">
    <property type="nucleotide sequence ID" value="NZ_JBHUCX010000083.1"/>
</dbReference>
<dbReference type="Gene3D" id="3.10.310.30">
    <property type="match status" value="1"/>
</dbReference>
<dbReference type="Pfam" id="PF10141">
    <property type="entry name" value="ssDNA-exonuc_C"/>
    <property type="match status" value="1"/>
</dbReference>
<dbReference type="InterPro" id="IPR003156">
    <property type="entry name" value="DHHA1_dom"/>
</dbReference>
<feature type="domain" description="DDH" evidence="6">
    <location>
        <begin position="81"/>
        <end position="209"/>
    </location>
</feature>
<keyword evidence="11" id="KW-1185">Reference proteome</keyword>
<dbReference type="Pfam" id="PF02272">
    <property type="entry name" value="DHHA1"/>
    <property type="match status" value="1"/>
</dbReference>
<dbReference type="Gene3D" id="3.90.1640.30">
    <property type="match status" value="1"/>
</dbReference>
<dbReference type="SUPFAM" id="SSF64182">
    <property type="entry name" value="DHH phosphoesterases"/>
    <property type="match status" value="1"/>
</dbReference>
<comment type="caution">
    <text evidence="10">The sequence shown here is derived from an EMBL/GenBank/DDBJ whole genome shotgun (WGS) entry which is preliminary data.</text>
</comment>
<evidence type="ECO:0000259" key="6">
    <source>
        <dbReference type="Pfam" id="PF01368"/>
    </source>
</evidence>
<feature type="domain" description="RecJ OB" evidence="9">
    <location>
        <begin position="464"/>
        <end position="567"/>
    </location>
</feature>
<sequence>MTKVPLWSTAGASDHAVEALVETLALPRRVASWLVARKITDPQEARRFLFAHERFSDPFAFHEMKPAIHRLIQAMEQDEIIVIVGDYDVDGVTASTILASELVLRGATWHCLIPDRVADGYGLSEHLVDSAAALGAHLIITVDNGIRADSAVASAVAQGIDVIVTDHHEPGDTALPPCTAVVHWARHDMPNEAIVLSGAGVAWKFCQALQTMSPLQGNAAVLDDHANWQLGLASLGAISDMMPMRGENRRLIREGLEAMRQCQRPGWRTLCLNARVKPEELSVTGVSWRIAPRMNAAGRMTTAKVAFDLLMADNLQNATDYADTIEALNTERRQVTERAVQEAIAEVEEAYGGQPDSVVVRGRWPLGVVGIVAAKLVDTYDCPAIVFADAGESLLRGSGRAPAGFSLYDALSECAVWLAHFGGHDAAVGCGVESDNFLQFRAAFDNVVRQADIDTSETASMVADDFLPLADANLELLDWALRFAPYGPENEPLRFFIGPAVVTRVMPLGNGAHVRLCLREGQAEAEAVWFNAPEVAREMGRVGQLIGLLVELEENVWQGVRKAQLRVLAGWHLQEPIVRDVFARFYRLLQKRRQVPETMFRELAEAHGVHDVEVILATFRELGFAACRDGAYHVLEAVKSRDLREAISYQAHLREHLVALT</sequence>
<feature type="domain" description="DHHA1" evidence="7">
    <location>
        <begin position="361"/>
        <end position="449"/>
    </location>
</feature>
<gene>
    <name evidence="10" type="primary">recJ</name>
    <name evidence="10" type="ORF">ACFSB2_19730</name>
</gene>
<name>A0ABW4JMS7_9BACL</name>
<keyword evidence="3" id="KW-0540">Nuclease</keyword>
<evidence type="ECO:0000256" key="3">
    <source>
        <dbReference type="ARBA" id="ARBA00022722"/>
    </source>
</evidence>
<dbReference type="Proteomes" id="UP001597079">
    <property type="component" value="Unassembled WGS sequence"/>
</dbReference>
<dbReference type="InterPro" id="IPR001667">
    <property type="entry name" value="DDH_dom"/>
</dbReference>
<dbReference type="PANTHER" id="PTHR30255">
    <property type="entry name" value="SINGLE-STRANDED-DNA-SPECIFIC EXONUCLEASE RECJ"/>
    <property type="match status" value="1"/>
</dbReference>
<dbReference type="GO" id="GO:0004527">
    <property type="term" value="F:exonuclease activity"/>
    <property type="evidence" value="ECO:0007669"/>
    <property type="project" value="UniProtKB-KW"/>
</dbReference>
<evidence type="ECO:0000259" key="8">
    <source>
        <dbReference type="Pfam" id="PF10141"/>
    </source>
</evidence>
<proteinExistence type="inferred from homology"/>
<evidence type="ECO:0000259" key="7">
    <source>
        <dbReference type="Pfam" id="PF02272"/>
    </source>
</evidence>
<evidence type="ECO:0000313" key="10">
    <source>
        <dbReference type="EMBL" id="MFD1676908.1"/>
    </source>
</evidence>
<dbReference type="Pfam" id="PF01368">
    <property type="entry name" value="DHH"/>
    <property type="match status" value="1"/>
</dbReference>
<evidence type="ECO:0000256" key="5">
    <source>
        <dbReference type="ARBA" id="ARBA00022839"/>
    </source>
</evidence>